<keyword evidence="1" id="KW-0675">Receptor</keyword>
<proteinExistence type="predicted"/>
<accession>A0A0B0N4G4</accession>
<keyword evidence="2" id="KW-1185">Reference proteome</keyword>
<gene>
    <name evidence="1" type="ORF">F383_34489</name>
</gene>
<dbReference type="EMBL" id="JRRC01480166">
    <property type="protein sequence ID" value="KHG07705.1"/>
    <property type="molecule type" value="Genomic_DNA"/>
</dbReference>
<evidence type="ECO:0000313" key="2">
    <source>
        <dbReference type="Proteomes" id="UP000032142"/>
    </source>
</evidence>
<dbReference type="Proteomes" id="UP000032142">
    <property type="component" value="Unassembled WGS sequence"/>
</dbReference>
<protein>
    <submittedName>
        <fullName evidence="1">Aryl hydrocarbon receptor nuclear translocator</fullName>
    </submittedName>
</protein>
<sequence>MSESLVRTLGIARIHMSCHRISICDMRVRPWHRYMCASKTTFNTLASICDSDKCVQVRPCLVRWHRYVVTCKTTSGTLALYDMCDYPSVLSNSE</sequence>
<reference evidence="2" key="1">
    <citation type="submission" date="2014-09" db="EMBL/GenBank/DDBJ databases">
        <authorList>
            <person name="Mudge J."/>
            <person name="Ramaraj T."/>
            <person name="Lindquist I.E."/>
            <person name="Bharti A.K."/>
            <person name="Sundararajan A."/>
            <person name="Cameron C.T."/>
            <person name="Woodward J.E."/>
            <person name="May G.D."/>
            <person name="Brubaker C."/>
            <person name="Broadhvest J."/>
            <person name="Wilkins T.A."/>
        </authorList>
    </citation>
    <scope>NUCLEOTIDE SEQUENCE</scope>
    <source>
        <strain evidence="2">cv. AKA8401</strain>
    </source>
</reference>
<name>A0A0B0N4G4_GOSAR</name>
<organism evidence="1 2">
    <name type="scientific">Gossypium arboreum</name>
    <name type="common">Tree cotton</name>
    <name type="synonym">Gossypium nanking</name>
    <dbReference type="NCBI Taxonomy" id="29729"/>
    <lineage>
        <taxon>Eukaryota</taxon>
        <taxon>Viridiplantae</taxon>
        <taxon>Streptophyta</taxon>
        <taxon>Embryophyta</taxon>
        <taxon>Tracheophyta</taxon>
        <taxon>Spermatophyta</taxon>
        <taxon>Magnoliopsida</taxon>
        <taxon>eudicotyledons</taxon>
        <taxon>Gunneridae</taxon>
        <taxon>Pentapetalae</taxon>
        <taxon>rosids</taxon>
        <taxon>malvids</taxon>
        <taxon>Malvales</taxon>
        <taxon>Malvaceae</taxon>
        <taxon>Malvoideae</taxon>
        <taxon>Gossypium</taxon>
    </lineage>
</organism>
<dbReference type="AlphaFoldDB" id="A0A0B0N4G4"/>
<evidence type="ECO:0000313" key="1">
    <source>
        <dbReference type="EMBL" id="KHG07705.1"/>
    </source>
</evidence>
<comment type="caution">
    <text evidence="1">The sequence shown here is derived from an EMBL/GenBank/DDBJ whole genome shotgun (WGS) entry which is preliminary data.</text>
</comment>